<dbReference type="AlphaFoldDB" id="A0A4Q2DPK2"/>
<accession>A0A4Q2DPK2</accession>
<keyword evidence="3" id="KW-1185">Reference proteome</keyword>
<dbReference type="Pfam" id="PF14273">
    <property type="entry name" value="DUF4360"/>
    <property type="match status" value="1"/>
</dbReference>
<name>A0A4Q2DPK2_9AGAR</name>
<dbReference type="OrthoDB" id="152248at2759"/>
<dbReference type="STRING" id="2316362.A0A4Q2DPK2"/>
<sequence length="208" mass="22206">MLKSIVSLLTLASVAFAAPSASLEKRLEFSGPHPPGFNITSFGILGTGCPPGTTYYSLNANKTDTMVTFNEFFSEAGPGISASKNRKACQLTFGVNVPAGFTFGVATVDYRGYYQLDSKVTASQQSIYYFQGQVVQATARSTLTGPVDGNYYTFRDAFDLAHTVTSPCGSDTVFNINSDIRVSNSANTKASGYFFMDSILVGVSGLLH</sequence>
<evidence type="ECO:0000313" key="2">
    <source>
        <dbReference type="EMBL" id="RXW21102.1"/>
    </source>
</evidence>
<dbReference type="Proteomes" id="UP000290288">
    <property type="component" value="Unassembled WGS sequence"/>
</dbReference>
<evidence type="ECO:0000313" key="3">
    <source>
        <dbReference type="Proteomes" id="UP000290288"/>
    </source>
</evidence>
<dbReference type="EMBL" id="SDEE01000121">
    <property type="protein sequence ID" value="RXW21102.1"/>
    <property type="molecule type" value="Genomic_DNA"/>
</dbReference>
<feature type="signal peptide" evidence="1">
    <location>
        <begin position="1"/>
        <end position="17"/>
    </location>
</feature>
<dbReference type="PANTHER" id="PTHR38847:SF1">
    <property type="entry name" value="PSEUDOURIDINE SYNTHASE RSUA_RLUA-LIKE DOMAIN-CONTAINING PROTEIN"/>
    <property type="match status" value="1"/>
</dbReference>
<organism evidence="2 3">
    <name type="scientific">Candolleomyces aberdarensis</name>
    <dbReference type="NCBI Taxonomy" id="2316362"/>
    <lineage>
        <taxon>Eukaryota</taxon>
        <taxon>Fungi</taxon>
        <taxon>Dikarya</taxon>
        <taxon>Basidiomycota</taxon>
        <taxon>Agaricomycotina</taxon>
        <taxon>Agaricomycetes</taxon>
        <taxon>Agaricomycetidae</taxon>
        <taxon>Agaricales</taxon>
        <taxon>Agaricineae</taxon>
        <taxon>Psathyrellaceae</taxon>
        <taxon>Candolleomyces</taxon>
    </lineage>
</organism>
<reference evidence="2 3" key="1">
    <citation type="submission" date="2019-01" db="EMBL/GenBank/DDBJ databases">
        <title>Draft genome sequence of Psathyrella aberdarensis IHI B618.</title>
        <authorList>
            <person name="Buettner E."/>
            <person name="Kellner H."/>
        </authorList>
    </citation>
    <scope>NUCLEOTIDE SEQUENCE [LARGE SCALE GENOMIC DNA]</scope>
    <source>
        <strain evidence="2 3">IHI B618</strain>
    </source>
</reference>
<dbReference type="InterPro" id="IPR025649">
    <property type="entry name" value="DUF4360"/>
</dbReference>
<evidence type="ECO:0000256" key="1">
    <source>
        <dbReference type="SAM" id="SignalP"/>
    </source>
</evidence>
<gene>
    <name evidence="2" type="ORF">EST38_g4760</name>
</gene>
<protein>
    <recommendedName>
        <fullName evidence="4">Secreted protein</fullName>
    </recommendedName>
</protein>
<dbReference type="PANTHER" id="PTHR38847">
    <property type="match status" value="1"/>
</dbReference>
<comment type="caution">
    <text evidence="2">The sequence shown here is derived from an EMBL/GenBank/DDBJ whole genome shotgun (WGS) entry which is preliminary data.</text>
</comment>
<evidence type="ECO:0008006" key="4">
    <source>
        <dbReference type="Google" id="ProtNLM"/>
    </source>
</evidence>
<proteinExistence type="predicted"/>
<keyword evidence="1" id="KW-0732">Signal</keyword>
<feature type="chain" id="PRO_5020434076" description="Secreted protein" evidence="1">
    <location>
        <begin position="18"/>
        <end position="208"/>
    </location>
</feature>